<evidence type="ECO:0000256" key="3">
    <source>
        <dbReference type="ARBA" id="ARBA00022603"/>
    </source>
</evidence>
<dbReference type="EMBL" id="KQ964555">
    <property type="protein sequence ID" value="KXN68917.1"/>
    <property type="molecule type" value="Genomic_DNA"/>
</dbReference>
<evidence type="ECO:0000256" key="6">
    <source>
        <dbReference type="ARBA" id="ARBA00048612"/>
    </source>
</evidence>
<dbReference type="OrthoDB" id="5595109at2759"/>
<proteinExistence type="inferred from homology"/>
<comment type="catalytic activity">
    <reaction evidence="6 7">
        <text>L-arginyl-[protein] + 2 S-adenosyl-L-methionine = N(omega),N(omega)'-dimethyl-L-arginyl-[protein] + 2 S-adenosyl-L-homocysteine + 2 H(+)</text>
        <dbReference type="Rhea" id="RHEA:48108"/>
        <dbReference type="Rhea" id="RHEA-COMP:10532"/>
        <dbReference type="Rhea" id="RHEA-COMP:11992"/>
        <dbReference type="ChEBI" id="CHEBI:15378"/>
        <dbReference type="ChEBI" id="CHEBI:29965"/>
        <dbReference type="ChEBI" id="CHEBI:57856"/>
        <dbReference type="ChEBI" id="CHEBI:59789"/>
        <dbReference type="ChEBI" id="CHEBI:88221"/>
        <dbReference type="EC" id="2.1.1.320"/>
    </reaction>
</comment>
<evidence type="ECO:0000256" key="7">
    <source>
        <dbReference type="RuleBase" id="RU364114"/>
    </source>
</evidence>
<dbReference type="PANTHER" id="PTHR12049">
    <property type="entry name" value="PROTEIN ARGININE METHYLTRANSFERASE NDUFAF7, MITOCHONDRIAL"/>
    <property type="match status" value="1"/>
</dbReference>
<dbReference type="OMA" id="YYHPQRN"/>
<dbReference type="Proteomes" id="UP000070444">
    <property type="component" value="Unassembled WGS sequence"/>
</dbReference>
<evidence type="ECO:0000313" key="8">
    <source>
        <dbReference type="EMBL" id="KXN68917.1"/>
    </source>
</evidence>
<dbReference type="PANTHER" id="PTHR12049:SF7">
    <property type="entry name" value="PROTEIN ARGININE METHYLTRANSFERASE NDUFAF7, MITOCHONDRIAL"/>
    <property type="match status" value="1"/>
</dbReference>
<comment type="function">
    <text evidence="7">Arginine methyltransferase involved in the assembly or stability of mitochondrial NADH:ubiquinone oxidoreductase complex (complex I).</text>
</comment>
<name>A0A137P1K2_CONC2</name>
<dbReference type="Pfam" id="PF02636">
    <property type="entry name" value="Methyltransf_28"/>
    <property type="match status" value="1"/>
</dbReference>
<dbReference type="GO" id="GO:0032259">
    <property type="term" value="P:methylation"/>
    <property type="evidence" value="ECO:0007669"/>
    <property type="project" value="UniProtKB-KW"/>
</dbReference>
<evidence type="ECO:0000256" key="2">
    <source>
        <dbReference type="ARBA" id="ARBA00005891"/>
    </source>
</evidence>
<dbReference type="InterPro" id="IPR029063">
    <property type="entry name" value="SAM-dependent_MTases_sf"/>
</dbReference>
<keyword evidence="3 7" id="KW-0489">Methyltransferase</keyword>
<protein>
    <recommendedName>
        <fullName evidence="7">Protein arginine methyltransferase NDUFAF7</fullName>
        <ecNumber evidence="7">2.1.1.320</ecNumber>
    </recommendedName>
</protein>
<evidence type="ECO:0000256" key="4">
    <source>
        <dbReference type="ARBA" id="ARBA00022679"/>
    </source>
</evidence>
<gene>
    <name evidence="8" type="ORF">CONCODRAFT_86227</name>
</gene>
<dbReference type="InterPro" id="IPR003788">
    <property type="entry name" value="NDUFAF7"/>
</dbReference>
<evidence type="ECO:0000313" key="9">
    <source>
        <dbReference type="Proteomes" id="UP000070444"/>
    </source>
</evidence>
<comment type="subcellular location">
    <subcellularLocation>
        <location evidence="1 7">Mitochondrion</location>
    </subcellularLocation>
</comment>
<reference evidence="8 9" key="1">
    <citation type="journal article" date="2015" name="Genome Biol. Evol.">
        <title>Phylogenomic analyses indicate that early fungi evolved digesting cell walls of algal ancestors of land plants.</title>
        <authorList>
            <person name="Chang Y."/>
            <person name="Wang S."/>
            <person name="Sekimoto S."/>
            <person name="Aerts A.L."/>
            <person name="Choi C."/>
            <person name="Clum A."/>
            <person name="LaButti K.M."/>
            <person name="Lindquist E.A."/>
            <person name="Yee Ngan C."/>
            <person name="Ohm R.A."/>
            <person name="Salamov A.A."/>
            <person name="Grigoriev I.V."/>
            <person name="Spatafora J.W."/>
            <person name="Berbee M.L."/>
        </authorList>
    </citation>
    <scope>NUCLEOTIDE SEQUENCE [LARGE SCALE GENOMIC DNA]</scope>
    <source>
        <strain evidence="8 9">NRRL 28638</strain>
    </source>
</reference>
<dbReference type="GO" id="GO:0005739">
    <property type="term" value="C:mitochondrion"/>
    <property type="evidence" value="ECO:0007669"/>
    <property type="project" value="UniProtKB-SubCell"/>
</dbReference>
<keyword evidence="5 7" id="KW-0496">Mitochondrion</keyword>
<keyword evidence="4 7" id="KW-0808">Transferase</keyword>
<sequence length="452" mass="51692">MTLKLVKNINNIRLISSNSSRLSQFYKTSLYSSASGNQNVIKEEKTPLGKELESIIKSGGPISLHKYISLCNTHPKFGYYNAPEAIGPKGSFVTSPEISQLFGEMVALWLFTQWESNGCPQKVRFIEFGPGNGTLLNDVLRTLKRFPKFFNCLEEVNLVEMSTTLSTKQAKSWIDPSLDGVEFGKPIKHPQHNQSFTWFNHFDDLYSKCYEDKQTFTFLIAHEFLDALPIRRFKKTEFGFRETLIDIDNNEESPYNFKLIQSKTPTEGNILLTPIQHLYSHLQKDMELELSSDLIQFLPKFFNLISKRNDRAGGLGLIVDYGDNLVKGNSLRGIKDHKFVNILSSPGEVDLSADVNFKLISQLAMIEQLYPQDKQNPIFIHGPQYQKDFLHKMGIQYRLAQIAQKLSNTPEDEKTKNDLIKGYKRLCDPMDMGKLFKFMAITNIRGAPLTFE</sequence>
<keyword evidence="9" id="KW-1185">Reference proteome</keyword>
<dbReference type="InterPro" id="IPR038375">
    <property type="entry name" value="NDUFAF7_sf"/>
</dbReference>
<evidence type="ECO:0000256" key="5">
    <source>
        <dbReference type="ARBA" id="ARBA00023128"/>
    </source>
</evidence>
<evidence type="ECO:0000256" key="1">
    <source>
        <dbReference type="ARBA" id="ARBA00004173"/>
    </source>
</evidence>
<organism evidence="8 9">
    <name type="scientific">Conidiobolus coronatus (strain ATCC 28846 / CBS 209.66 / NRRL 28638)</name>
    <name type="common">Delacroixia coronata</name>
    <dbReference type="NCBI Taxonomy" id="796925"/>
    <lineage>
        <taxon>Eukaryota</taxon>
        <taxon>Fungi</taxon>
        <taxon>Fungi incertae sedis</taxon>
        <taxon>Zoopagomycota</taxon>
        <taxon>Entomophthoromycotina</taxon>
        <taxon>Entomophthoromycetes</taxon>
        <taxon>Entomophthorales</taxon>
        <taxon>Ancylistaceae</taxon>
        <taxon>Conidiobolus</taxon>
    </lineage>
</organism>
<dbReference type="AlphaFoldDB" id="A0A137P1K2"/>
<dbReference type="GO" id="GO:0032981">
    <property type="term" value="P:mitochondrial respiratory chain complex I assembly"/>
    <property type="evidence" value="ECO:0007669"/>
    <property type="project" value="TreeGrafter"/>
</dbReference>
<accession>A0A137P1K2</accession>
<dbReference type="STRING" id="796925.A0A137P1K2"/>
<dbReference type="EC" id="2.1.1.320" evidence="7"/>
<dbReference type="Gene3D" id="3.40.50.12710">
    <property type="match status" value="1"/>
</dbReference>
<comment type="similarity">
    <text evidence="2 7">Belongs to the NDUFAF7 family.</text>
</comment>
<dbReference type="SUPFAM" id="SSF53335">
    <property type="entry name" value="S-adenosyl-L-methionine-dependent methyltransferases"/>
    <property type="match status" value="1"/>
</dbReference>
<dbReference type="GO" id="GO:0035243">
    <property type="term" value="F:protein-arginine omega-N symmetric methyltransferase activity"/>
    <property type="evidence" value="ECO:0007669"/>
    <property type="project" value="UniProtKB-EC"/>
</dbReference>